<dbReference type="SUPFAM" id="SSF52172">
    <property type="entry name" value="CheY-like"/>
    <property type="match status" value="1"/>
</dbReference>
<evidence type="ECO:0000313" key="5">
    <source>
        <dbReference type="Proteomes" id="UP000248012"/>
    </source>
</evidence>
<accession>A0A2V4NUP4</accession>
<dbReference type="GO" id="GO:0000160">
    <property type="term" value="P:phosphorelay signal transduction system"/>
    <property type="evidence" value="ECO:0007669"/>
    <property type="project" value="InterPro"/>
</dbReference>
<dbReference type="RefSeq" id="WP_110794307.1">
    <property type="nucleotide sequence ID" value="NZ_KZ826481.1"/>
</dbReference>
<dbReference type="OrthoDB" id="7857827at2"/>
<dbReference type="InterPro" id="IPR001789">
    <property type="entry name" value="Sig_transdc_resp-reg_receiver"/>
</dbReference>
<evidence type="ECO:0000256" key="2">
    <source>
        <dbReference type="PROSITE-ProRule" id="PRU00169"/>
    </source>
</evidence>
<dbReference type="AlphaFoldDB" id="A0A2V4NUP4"/>
<dbReference type="InterPro" id="IPR011006">
    <property type="entry name" value="CheY-like_superfamily"/>
</dbReference>
<dbReference type="Pfam" id="PF00072">
    <property type="entry name" value="Response_reg"/>
    <property type="match status" value="1"/>
</dbReference>
<evidence type="ECO:0000256" key="1">
    <source>
        <dbReference type="ARBA" id="ARBA00022553"/>
    </source>
</evidence>
<name>A0A2V4NUP4_9RHOB</name>
<dbReference type="PANTHER" id="PTHR44591">
    <property type="entry name" value="STRESS RESPONSE REGULATOR PROTEIN 1"/>
    <property type="match status" value="1"/>
</dbReference>
<feature type="domain" description="Response regulatory" evidence="3">
    <location>
        <begin position="22"/>
        <end position="140"/>
    </location>
</feature>
<evidence type="ECO:0000259" key="3">
    <source>
        <dbReference type="PROSITE" id="PS50110"/>
    </source>
</evidence>
<dbReference type="InterPro" id="IPR050595">
    <property type="entry name" value="Bact_response_regulator"/>
</dbReference>
<dbReference type="EMBL" id="QFVT01000002">
    <property type="protein sequence ID" value="PYC48726.1"/>
    <property type="molecule type" value="Genomic_DNA"/>
</dbReference>
<dbReference type="PROSITE" id="PS50110">
    <property type="entry name" value="RESPONSE_REGULATORY"/>
    <property type="match status" value="1"/>
</dbReference>
<dbReference type="SMART" id="SM00448">
    <property type="entry name" value="REC"/>
    <property type="match status" value="1"/>
</dbReference>
<evidence type="ECO:0000313" key="4">
    <source>
        <dbReference type="EMBL" id="PYC48726.1"/>
    </source>
</evidence>
<protein>
    <recommendedName>
        <fullName evidence="3">Response regulatory domain-containing protein</fullName>
    </recommendedName>
</protein>
<sequence length="232" mass="26279">MNTTKLYKDRDASLVALQSDVKALILDDSRFDRTRVRRLFRSVGVPFNLDEADTVDSLKKVLDQETFDVILVDYNLPVSNGLEALKMVREHPKNANAATIMIAGDDQTEVAVQAMKFGCKDYISKRQLSAERLKSSIFAAIDEARLEHIDGHRRIHQIEELTKQVMSKYSTAFQPQIARIVRDIRALKVTLADPNSNLPADIEAIEQRCISLWAHLIEPEGLDAVKFAQDRM</sequence>
<dbReference type="PANTHER" id="PTHR44591:SF3">
    <property type="entry name" value="RESPONSE REGULATORY DOMAIN-CONTAINING PROTEIN"/>
    <property type="match status" value="1"/>
</dbReference>
<gene>
    <name evidence="4" type="ORF">DI396_01040</name>
</gene>
<dbReference type="CDD" id="cd00156">
    <property type="entry name" value="REC"/>
    <property type="match status" value="1"/>
</dbReference>
<keyword evidence="1 2" id="KW-0597">Phosphoprotein</keyword>
<feature type="modified residue" description="4-aspartylphosphate" evidence="2">
    <location>
        <position position="73"/>
    </location>
</feature>
<dbReference type="Proteomes" id="UP000248012">
    <property type="component" value="Unassembled WGS sequence"/>
</dbReference>
<comment type="caution">
    <text evidence="4">The sequence shown here is derived from an EMBL/GenBank/DDBJ whole genome shotgun (WGS) entry which is preliminary data.</text>
</comment>
<reference evidence="4 5" key="1">
    <citation type="submission" date="2018-05" db="EMBL/GenBank/DDBJ databases">
        <title>Oceanovita maritima gen. nov., sp. nov., a marine bacterium in the family Rhodobacteraceae isolated from surface seawater of Lundu port Xiamen, China.</title>
        <authorList>
            <person name="Hetharua B.H."/>
            <person name="Min D."/>
            <person name="Liao H."/>
            <person name="Tian Y."/>
        </authorList>
    </citation>
    <scope>NUCLEOTIDE SEQUENCE [LARGE SCALE GENOMIC DNA]</scope>
    <source>
        <strain evidence="4 5">FSX-11</strain>
    </source>
</reference>
<organism evidence="4 5">
    <name type="scientific">Litorivita pollutaquae</name>
    <dbReference type="NCBI Taxonomy" id="2200892"/>
    <lineage>
        <taxon>Bacteria</taxon>
        <taxon>Pseudomonadati</taxon>
        <taxon>Pseudomonadota</taxon>
        <taxon>Alphaproteobacteria</taxon>
        <taxon>Rhodobacterales</taxon>
        <taxon>Paracoccaceae</taxon>
        <taxon>Litorivita</taxon>
    </lineage>
</organism>
<dbReference type="Gene3D" id="3.40.50.2300">
    <property type="match status" value="1"/>
</dbReference>
<keyword evidence="5" id="KW-1185">Reference proteome</keyword>
<proteinExistence type="predicted"/>